<evidence type="ECO:0000256" key="2">
    <source>
        <dbReference type="ARBA" id="ARBA00023125"/>
    </source>
</evidence>
<dbReference type="Pfam" id="PF16925">
    <property type="entry name" value="TetR_C_13"/>
    <property type="match status" value="1"/>
</dbReference>
<keyword evidence="2 4" id="KW-0238">DNA-binding</keyword>
<evidence type="ECO:0000256" key="3">
    <source>
        <dbReference type="ARBA" id="ARBA00023163"/>
    </source>
</evidence>
<name>A0ABS5H8T7_9GAMM</name>
<dbReference type="PANTHER" id="PTHR47506">
    <property type="entry name" value="TRANSCRIPTIONAL REGULATORY PROTEIN"/>
    <property type="match status" value="1"/>
</dbReference>
<dbReference type="InterPro" id="IPR011075">
    <property type="entry name" value="TetR_C"/>
</dbReference>
<dbReference type="PROSITE" id="PS50977">
    <property type="entry name" value="HTH_TETR_2"/>
    <property type="match status" value="1"/>
</dbReference>
<reference evidence="6 7" key="1">
    <citation type="submission" date="2021-04" db="EMBL/GenBank/DDBJ databases">
        <authorList>
            <person name="Sun C."/>
        </authorList>
    </citation>
    <scope>NUCLEOTIDE SEQUENCE [LARGE SCALE GENOMIC DNA]</scope>
    <source>
        <strain evidence="6 7">A79</strain>
    </source>
</reference>
<reference evidence="7" key="2">
    <citation type="submission" date="2023-07" db="EMBL/GenBank/DDBJ databases">
        <title>Marinomonas vulgaris A79, complete genome.</title>
        <authorList>
            <person name="Ying J.-J."/>
        </authorList>
    </citation>
    <scope>NUCLEOTIDE SEQUENCE [LARGE SCALE GENOMIC DNA]</scope>
    <source>
        <strain evidence="7">A79</strain>
    </source>
</reference>
<evidence type="ECO:0000256" key="1">
    <source>
        <dbReference type="ARBA" id="ARBA00023015"/>
    </source>
</evidence>
<feature type="DNA-binding region" description="H-T-H motif" evidence="4">
    <location>
        <begin position="53"/>
        <end position="72"/>
    </location>
</feature>
<evidence type="ECO:0000259" key="5">
    <source>
        <dbReference type="PROSITE" id="PS50977"/>
    </source>
</evidence>
<evidence type="ECO:0000256" key="4">
    <source>
        <dbReference type="PROSITE-ProRule" id="PRU00335"/>
    </source>
</evidence>
<sequence>MIKPLQETSLMEVINKPRRGRPKKSATEGMDTRESLLRAGMSMLTESGFSQSGIDPILKSVGVPKGSFYYYFSSKEAFGLAVLARYRRYFEAKLDGFLLDDAFSPLERLQRFALDAQDGMARHDFKRGCLVGNLEQESSLLSEAFQQALQDTYASWQFRVAICLQEAKKQQLMAENSQIDRLAQVFWMGWEGAVHRARLEKSSQPLSVFIDFYLGAIQRN</sequence>
<dbReference type="SUPFAM" id="SSF46689">
    <property type="entry name" value="Homeodomain-like"/>
    <property type="match status" value="1"/>
</dbReference>
<dbReference type="Gene3D" id="1.10.357.10">
    <property type="entry name" value="Tetracycline Repressor, domain 2"/>
    <property type="match status" value="1"/>
</dbReference>
<keyword evidence="1" id="KW-0805">Transcription regulation</keyword>
<dbReference type="PANTHER" id="PTHR47506:SF6">
    <property type="entry name" value="HTH-TYPE TRANSCRIPTIONAL REPRESSOR NEMR"/>
    <property type="match status" value="1"/>
</dbReference>
<comment type="caution">
    <text evidence="6">The sequence shown here is derived from an EMBL/GenBank/DDBJ whole genome shotgun (WGS) entry which is preliminary data.</text>
</comment>
<evidence type="ECO:0000313" key="7">
    <source>
        <dbReference type="Proteomes" id="UP000679722"/>
    </source>
</evidence>
<proteinExistence type="predicted"/>
<gene>
    <name evidence="6" type="ORF">J9B83_04080</name>
</gene>
<dbReference type="RefSeq" id="WP_211535460.1">
    <property type="nucleotide sequence ID" value="NZ_JAGSSV010000003.1"/>
</dbReference>
<dbReference type="Proteomes" id="UP000679722">
    <property type="component" value="Unassembled WGS sequence"/>
</dbReference>
<dbReference type="InterPro" id="IPR009057">
    <property type="entry name" value="Homeodomain-like_sf"/>
</dbReference>
<dbReference type="Pfam" id="PF00440">
    <property type="entry name" value="TetR_N"/>
    <property type="match status" value="1"/>
</dbReference>
<organism evidence="6 7">
    <name type="scientific">Marinomonas vulgaris</name>
    <dbReference type="NCBI Taxonomy" id="2823372"/>
    <lineage>
        <taxon>Bacteria</taxon>
        <taxon>Pseudomonadati</taxon>
        <taxon>Pseudomonadota</taxon>
        <taxon>Gammaproteobacteria</taxon>
        <taxon>Oceanospirillales</taxon>
        <taxon>Oceanospirillaceae</taxon>
        <taxon>Marinomonas</taxon>
    </lineage>
</organism>
<keyword evidence="7" id="KW-1185">Reference proteome</keyword>
<feature type="domain" description="HTH tetR-type" evidence="5">
    <location>
        <begin position="30"/>
        <end position="90"/>
    </location>
</feature>
<keyword evidence="3" id="KW-0804">Transcription</keyword>
<dbReference type="InterPro" id="IPR001647">
    <property type="entry name" value="HTH_TetR"/>
</dbReference>
<dbReference type="PRINTS" id="PR00455">
    <property type="entry name" value="HTHTETR"/>
</dbReference>
<evidence type="ECO:0000313" key="6">
    <source>
        <dbReference type="EMBL" id="MBR7888111.1"/>
    </source>
</evidence>
<dbReference type="InterPro" id="IPR036271">
    <property type="entry name" value="Tet_transcr_reg_TetR-rel_C_sf"/>
</dbReference>
<protein>
    <submittedName>
        <fullName evidence="6">TetR/AcrR family transcriptional regulator</fullName>
    </submittedName>
</protein>
<dbReference type="EMBL" id="JAGSSV010000003">
    <property type="protein sequence ID" value="MBR7888111.1"/>
    <property type="molecule type" value="Genomic_DNA"/>
</dbReference>
<dbReference type="SUPFAM" id="SSF48498">
    <property type="entry name" value="Tetracyclin repressor-like, C-terminal domain"/>
    <property type="match status" value="1"/>
</dbReference>
<accession>A0ABS5H8T7</accession>